<reference evidence="2 3" key="1">
    <citation type="submission" date="2024-06" db="EMBL/GenBank/DDBJ databases">
        <authorList>
            <person name="Kaempfer P."/>
            <person name="Viver T."/>
        </authorList>
    </citation>
    <scope>NUCLEOTIDE SEQUENCE [LARGE SCALE GENOMIC DNA]</scope>
    <source>
        <strain evidence="2 3">ST-119</strain>
    </source>
</reference>
<comment type="caution">
    <text evidence="2">The sequence shown here is derived from an EMBL/GenBank/DDBJ whole genome shotgun (WGS) entry which is preliminary data.</text>
</comment>
<evidence type="ECO:0000313" key="2">
    <source>
        <dbReference type="EMBL" id="MFL9843436.1"/>
    </source>
</evidence>
<name>A0ABW8YW99_9FLAO</name>
<keyword evidence="1" id="KW-1133">Transmembrane helix</keyword>
<protein>
    <submittedName>
        <fullName evidence="2">DUF4293 domain-containing protein</fullName>
    </submittedName>
</protein>
<gene>
    <name evidence="2" type="ORF">ABS766_03280</name>
</gene>
<feature type="transmembrane region" description="Helical" evidence="1">
    <location>
        <begin position="102"/>
        <end position="122"/>
    </location>
</feature>
<dbReference type="RefSeq" id="WP_408083686.1">
    <property type="nucleotide sequence ID" value="NZ_JBELPZ010000002.1"/>
</dbReference>
<feature type="transmembrane region" description="Helical" evidence="1">
    <location>
        <begin position="41"/>
        <end position="61"/>
    </location>
</feature>
<evidence type="ECO:0000256" key="1">
    <source>
        <dbReference type="SAM" id="Phobius"/>
    </source>
</evidence>
<feature type="transmembrane region" description="Helical" evidence="1">
    <location>
        <begin position="73"/>
        <end position="90"/>
    </location>
</feature>
<keyword evidence="1" id="KW-0472">Membrane</keyword>
<dbReference type="Proteomes" id="UP001629156">
    <property type="component" value="Unassembled WGS sequence"/>
</dbReference>
<feature type="transmembrane region" description="Helical" evidence="1">
    <location>
        <begin position="7"/>
        <end position="29"/>
    </location>
</feature>
<proteinExistence type="predicted"/>
<dbReference type="InterPro" id="IPR025635">
    <property type="entry name" value="DUF4293"/>
</dbReference>
<evidence type="ECO:0000313" key="3">
    <source>
        <dbReference type="Proteomes" id="UP001629156"/>
    </source>
</evidence>
<dbReference type="EMBL" id="JBELPZ010000002">
    <property type="protein sequence ID" value="MFL9843436.1"/>
    <property type="molecule type" value="Genomic_DNA"/>
</dbReference>
<keyword evidence="3" id="KW-1185">Reference proteome</keyword>
<keyword evidence="1" id="KW-0812">Transmembrane</keyword>
<organism evidence="2 3">
    <name type="scientific">Flavobacterium rhizosphaerae</name>
    <dbReference type="NCBI Taxonomy" id="3163298"/>
    <lineage>
        <taxon>Bacteria</taxon>
        <taxon>Pseudomonadati</taxon>
        <taxon>Bacteroidota</taxon>
        <taxon>Flavobacteriia</taxon>
        <taxon>Flavobacteriales</taxon>
        <taxon>Flavobacteriaceae</taxon>
        <taxon>Flavobacterium</taxon>
    </lineage>
</organism>
<accession>A0ABW8YW99</accession>
<dbReference type="Pfam" id="PF14126">
    <property type="entry name" value="DUF4293"/>
    <property type="match status" value="1"/>
</dbReference>
<sequence length="136" mass="15623">MIQRIQTIFLFIAFIASGVMPFVFSLWTLDNGKEFYFLDNLAYIVLFIFSATLSIVSIFSYKKRKNQFVMGRLNIILNFILLGLFVFRLLNLSGEAQVSEKGIAVFLPIISIVFLSLANRAIKKDEDRVKSADRLR</sequence>